<feature type="domain" description="RNA polymerase sigma factor 70 region 4 type 2" evidence="1">
    <location>
        <begin position="26"/>
        <end position="78"/>
    </location>
</feature>
<dbReference type="InterPro" id="IPR013324">
    <property type="entry name" value="RNA_pol_sigma_r3/r4-like"/>
</dbReference>
<dbReference type="Gene3D" id="1.10.10.10">
    <property type="entry name" value="Winged helix-like DNA-binding domain superfamily/Winged helix DNA-binding domain"/>
    <property type="match status" value="1"/>
</dbReference>
<dbReference type="SUPFAM" id="SSF88659">
    <property type="entry name" value="Sigma3 and sigma4 domains of RNA polymerase sigma factors"/>
    <property type="match status" value="1"/>
</dbReference>
<evidence type="ECO:0000313" key="2">
    <source>
        <dbReference type="EMBL" id="OIQ63350.1"/>
    </source>
</evidence>
<dbReference type="Pfam" id="PF08281">
    <property type="entry name" value="Sigma70_r4_2"/>
    <property type="match status" value="1"/>
</dbReference>
<comment type="caution">
    <text evidence="2">The sequence shown here is derived from an EMBL/GenBank/DDBJ whole genome shotgun (WGS) entry which is preliminary data.</text>
</comment>
<reference evidence="2" key="1">
    <citation type="submission" date="2016-10" db="EMBL/GenBank/DDBJ databases">
        <title>Sequence of Gallionella enrichment culture.</title>
        <authorList>
            <person name="Poehlein A."/>
            <person name="Muehling M."/>
            <person name="Daniel R."/>
        </authorList>
    </citation>
    <scope>NUCLEOTIDE SEQUENCE</scope>
</reference>
<dbReference type="AlphaFoldDB" id="A0A1J5NX65"/>
<dbReference type="InterPro" id="IPR036388">
    <property type="entry name" value="WH-like_DNA-bd_sf"/>
</dbReference>
<dbReference type="GO" id="GO:0016987">
    <property type="term" value="F:sigma factor activity"/>
    <property type="evidence" value="ECO:0007669"/>
    <property type="project" value="InterPro"/>
</dbReference>
<dbReference type="InterPro" id="IPR013249">
    <property type="entry name" value="RNA_pol_sigma70_r4_t2"/>
</dbReference>
<proteinExistence type="predicted"/>
<dbReference type="GO" id="GO:0003677">
    <property type="term" value="F:DNA binding"/>
    <property type="evidence" value="ECO:0007669"/>
    <property type="project" value="InterPro"/>
</dbReference>
<name>A0A1J5NX65_9ZZZZ</name>
<protein>
    <submittedName>
        <fullName evidence="2">ECF RNA polymerase sigma factor SigE</fullName>
    </submittedName>
</protein>
<gene>
    <name evidence="2" type="primary">sigE_20</name>
    <name evidence="2" type="ORF">GALL_551090</name>
</gene>
<evidence type="ECO:0000259" key="1">
    <source>
        <dbReference type="Pfam" id="PF08281"/>
    </source>
</evidence>
<accession>A0A1J5NX65</accession>
<dbReference type="EMBL" id="MLJW01009083">
    <property type="protein sequence ID" value="OIQ63350.1"/>
    <property type="molecule type" value="Genomic_DNA"/>
</dbReference>
<sequence length="122" mass="13892">MAFNEDLDQAAEVSDGELPDQNLNYEDLLKMVQALPYAYRTVFNLFAIEGYSHEEIAAMLSINVGTSKSNLFKARQKLKEMILKSDARTDSSNYNNDMDYTPVIAIKLDDVLRVFLNKGFKK</sequence>
<dbReference type="GO" id="GO:0006352">
    <property type="term" value="P:DNA-templated transcription initiation"/>
    <property type="evidence" value="ECO:0007669"/>
    <property type="project" value="InterPro"/>
</dbReference>
<organism evidence="2">
    <name type="scientific">mine drainage metagenome</name>
    <dbReference type="NCBI Taxonomy" id="410659"/>
    <lineage>
        <taxon>unclassified sequences</taxon>
        <taxon>metagenomes</taxon>
        <taxon>ecological metagenomes</taxon>
    </lineage>
</organism>
<dbReference type="CDD" id="cd06171">
    <property type="entry name" value="Sigma70_r4"/>
    <property type="match status" value="1"/>
</dbReference>